<feature type="region of interest" description="Disordered" evidence="1">
    <location>
        <begin position="52"/>
        <end position="143"/>
    </location>
</feature>
<dbReference type="STRING" id="1173701.A0A066X7D9"/>
<accession>A0A066X7D9</accession>
<sequence>MTSLSWAQIAAKNHTPGPLSHRNSGNASPQAQSPRSTLFLPVLTAADFPYLAGDKDKDCHEDEQKFSASPAARAESPCTEPVPGSCGEDNEGSDLAPSPSEKQNISSTSPTCPSPTTTSATATIADDEYEDMGGNRKDRRAARMAAEEVARQARLPSSLEFVAYVSPASAENNVAIAAAASLPREKHDEKHDKSEDPGMNATLTFNGKEAGGASSETSSPIELAAVTESIQGDGDHRRVFRASLESGRLPKFERDRRIGLFYAKESYDCAIALGDGKVVSAHHSTELGGHRPHQSNMWSSIYILNNVMFYRPAMLLGVKSLMKYQIKNILMAANLLQDALGGRFFFYKFGSDKKLASFEVPLRMAHIHLYTQNVEEEFADKIREMKIALAKLTLVVLPFLRRQYGFINTLQKIWEALPFPWRSEMEDFYHEGLLPTFPNCFDDNLQWVEEKTDEDHFESRDASSDSSRTSDMPYSQASIGDMTRRLTMAGFDSGYHL</sequence>
<gene>
    <name evidence="2" type="ORF">CSUB01_05329</name>
</gene>
<comment type="caution">
    <text evidence="2">The sequence shown here is derived from an EMBL/GenBank/DDBJ whole genome shotgun (WGS) entry which is preliminary data.</text>
</comment>
<evidence type="ECO:0000313" key="3">
    <source>
        <dbReference type="Proteomes" id="UP000027238"/>
    </source>
</evidence>
<feature type="compositionally biased region" description="Polar residues" evidence="1">
    <location>
        <begin position="21"/>
        <end position="36"/>
    </location>
</feature>
<reference evidence="3" key="1">
    <citation type="journal article" date="2014" name="Genome Announc.">
        <title>Draft genome sequence of Colletotrichum sublineola, a destructive pathogen of cultivated sorghum.</title>
        <authorList>
            <person name="Baroncelli R."/>
            <person name="Sanz-Martin J.M."/>
            <person name="Rech G.E."/>
            <person name="Sukno S.A."/>
            <person name="Thon M.R."/>
        </authorList>
    </citation>
    <scope>NUCLEOTIDE SEQUENCE [LARGE SCALE GENOMIC DNA]</scope>
    <source>
        <strain evidence="3">TX430BB</strain>
    </source>
</reference>
<dbReference type="HOGENOM" id="CLU_522743_0_0_1"/>
<evidence type="ECO:0000256" key="1">
    <source>
        <dbReference type="SAM" id="MobiDB-lite"/>
    </source>
</evidence>
<proteinExistence type="predicted"/>
<feature type="compositionally biased region" description="Basic and acidic residues" evidence="1">
    <location>
        <begin position="452"/>
        <end position="463"/>
    </location>
</feature>
<dbReference type="Proteomes" id="UP000027238">
    <property type="component" value="Unassembled WGS sequence"/>
</dbReference>
<feature type="region of interest" description="Disordered" evidence="1">
    <location>
        <begin position="452"/>
        <end position="475"/>
    </location>
</feature>
<protein>
    <submittedName>
        <fullName evidence="2">Uncharacterized protein</fullName>
    </submittedName>
</protein>
<dbReference type="eggNOG" id="ENOG502RA8F">
    <property type="taxonomic scope" value="Eukaryota"/>
</dbReference>
<name>A0A066X7D9_COLSU</name>
<evidence type="ECO:0000313" key="2">
    <source>
        <dbReference type="EMBL" id="KDN63579.1"/>
    </source>
</evidence>
<feature type="region of interest" description="Disordered" evidence="1">
    <location>
        <begin position="1"/>
        <end position="38"/>
    </location>
</feature>
<feature type="compositionally biased region" description="Basic and acidic residues" evidence="1">
    <location>
        <begin position="53"/>
        <end position="65"/>
    </location>
</feature>
<dbReference type="OMA" id="LRMAHIH"/>
<dbReference type="AlphaFoldDB" id="A0A066X7D9"/>
<organism evidence="2 3">
    <name type="scientific">Colletotrichum sublineola</name>
    <name type="common">Sorghum anthracnose fungus</name>
    <dbReference type="NCBI Taxonomy" id="1173701"/>
    <lineage>
        <taxon>Eukaryota</taxon>
        <taxon>Fungi</taxon>
        <taxon>Dikarya</taxon>
        <taxon>Ascomycota</taxon>
        <taxon>Pezizomycotina</taxon>
        <taxon>Sordariomycetes</taxon>
        <taxon>Hypocreomycetidae</taxon>
        <taxon>Glomerellales</taxon>
        <taxon>Glomerellaceae</taxon>
        <taxon>Colletotrichum</taxon>
        <taxon>Colletotrichum graminicola species complex</taxon>
    </lineage>
</organism>
<dbReference type="EMBL" id="JMSE01001209">
    <property type="protein sequence ID" value="KDN63579.1"/>
    <property type="molecule type" value="Genomic_DNA"/>
</dbReference>
<dbReference type="OrthoDB" id="4845755at2759"/>
<feature type="compositionally biased region" description="Low complexity" evidence="1">
    <location>
        <begin position="106"/>
        <end position="123"/>
    </location>
</feature>
<keyword evidence="3" id="KW-1185">Reference proteome</keyword>